<feature type="region of interest" description="Disordered" evidence="7">
    <location>
        <begin position="584"/>
        <end position="609"/>
    </location>
</feature>
<comment type="caution">
    <text evidence="9">The sequence shown here is derived from an EMBL/GenBank/DDBJ whole genome shotgun (WGS) entry which is preliminary data.</text>
</comment>
<evidence type="ECO:0000256" key="5">
    <source>
        <dbReference type="ARBA" id="ARBA00023242"/>
    </source>
</evidence>
<evidence type="ECO:0000256" key="7">
    <source>
        <dbReference type="SAM" id="MobiDB-lite"/>
    </source>
</evidence>
<dbReference type="AlphaFoldDB" id="A0A5J4YP47"/>
<keyword evidence="5" id="KW-0539">Nucleus</keyword>
<dbReference type="OrthoDB" id="10254730at2759"/>
<evidence type="ECO:0000313" key="10">
    <source>
        <dbReference type="Proteomes" id="UP000324585"/>
    </source>
</evidence>
<proteinExistence type="inferred from homology"/>
<gene>
    <name evidence="9" type="ORF">FVE85_9237</name>
</gene>
<keyword evidence="10" id="KW-1185">Reference proteome</keyword>
<dbReference type="InterPro" id="IPR016266">
    <property type="entry name" value="POLE2"/>
</dbReference>
<dbReference type="EMBL" id="VRMN01000008">
    <property type="protein sequence ID" value="KAA8492965.1"/>
    <property type="molecule type" value="Genomic_DNA"/>
</dbReference>
<dbReference type="GO" id="GO:0006261">
    <property type="term" value="P:DNA-templated DNA replication"/>
    <property type="evidence" value="ECO:0007669"/>
    <property type="project" value="InterPro"/>
</dbReference>
<evidence type="ECO:0000259" key="8">
    <source>
        <dbReference type="Pfam" id="PF04042"/>
    </source>
</evidence>
<sequence>MVSGEAAQLRRALLRSCKMRGFVVQSDAVELMSEAWMYAQVNRRAPGESGSEDVLGGKQLKDFVAVVLAQAAKEQMAGGTGVGSRGVLTSATAKRALVQWLGTEHANVVSGANVFSGKVNLPTADASGAGRKGADGVGHIAPTDGRGRGKEASKQQEKAVKSTAIGNAMQQIGKARVAKTNGITKELVLEARSLDKHRRKGKHLVQVVDSQDMPIAVFSSDRTGRIDAVVSTHHEKAALLHAQRAQAKTRMWLARYYLLLGRVQRHPVFARIETSISRVWHAHRTDKLALTKIQGLICGDNGTKYLFGMLSLRDEHSYALEDDSGSVSINLDLAQTDGSLITESSFVLVEGCMKEVSEAFHVRAICQPPLEDPQLTMEGLKGLNLFGGIGQVTNRGAAAQPDVSPQVMLVLGGCHLDTPETFSKLKKLLQNLTAANVVPAVIVLMGSFLSFPLGRNMDDAEMLEMLFSKLGTMVFARFPLIARSTSLVLVPGSNDMGVSGIMPLCPVPEYMVAGLRKTVPDLSCTTNPSRILLGERRVVLYEDDVAHASYLGRIFPTDACIDIDALTAEKNATAAAMPCQPNPFLSQLTQQTNGPSQAGRAPGLQLSSDEAPRDFNAKRIQSMLHQSHLCPLPLRIQPISWQMDHAMWLLPQPDGLIVASCPGRHWSKHTTSQSRVWEYQSSVIMEPGSFARDGTYLLYSSSDNSATLETLE</sequence>
<dbReference type="InterPro" id="IPR007185">
    <property type="entry name" value="DNA_pol_a/d/e_bsu"/>
</dbReference>
<comment type="similarity">
    <text evidence="2">Belongs to the DNA polymerase epsilon subunit B family.</text>
</comment>
<evidence type="ECO:0000256" key="4">
    <source>
        <dbReference type="ARBA" id="ARBA00023125"/>
    </source>
</evidence>
<evidence type="ECO:0000256" key="1">
    <source>
        <dbReference type="ARBA" id="ARBA00004123"/>
    </source>
</evidence>
<dbReference type="PANTHER" id="PTHR12708:SF0">
    <property type="entry name" value="DNA POLYMERASE EPSILON SUBUNIT 2"/>
    <property type="match status" value="1"/>
</dbReference>
<dbReference type="Gene3D" id="3.60.21.60">
    <property type="match status" value="1"/>
</dbReference>
<evidence type="ECO:0000256" key="6">
    <source>
        <dbReference type="ARBA" id="ARBA00032930"/>
    </source>
</evidence>
<dbReference type="GO" id="GO:0003677">
    <property type="term" value="F:DNA binding"/>
    <property type="evidence" value="ECO:0007669"/>
    <property type="project" value="UniProtKB-KW"/>
</dbReference>
<feature type="compositionally biased region" description="Polar residues" evidence="7">
    <location>
        <begin position="584"/>
        <end position="596"/>
    </location>
</feature>
<evidence type="ECO:0000256" key="2">
    <source>
        <dbReference type="ARBA" id="ARBA00009560"/>
    </source>
</evidence>
<feature type="region of interest" description="Disordered" evidence="7">
    <location>
        <begin position="126"/>
        <end position="157"/>
    </location>
</feature>
<accession>A0A5J4YP47</accession>
<dbReference type="GO" id="GO:0008622">
    <property type="term" value="C:epsilon DNA polymerase complex"/>
    <property type="evidence" value="ECO:0007669"/>
    <property type="project" value="InterPro"/>
</dbReference>
<dbReference type="GO" id="GO:0042276">
    <property type="term" value="P:error-prone translesion synthesis"/>
    <property type="evidence" value="ECO:0007669"/>
    <property type="project" value="TreeGrafter"/>
</dbReference>
<dbReference type="PANTHER" id="PTHR12708">
    <property type="entry name" value="DNA POLYMERASE EPSILON SUBUNIT B"/>
    <property type="match status" value="1"/>
</dbReference>
<keyword evidence="3" id="KW-0235">DNA replication</keyword>
<organism evidence="9 10">
    <name type="scientific">Porphyridium purpureum</name>
    <name type="common">Red alga</name>
    <name type="synonym">Porphyridium cruentum</name>
    <dbReference type="NCBI Taxonomy" id="35688"/>
    <lineage>
        <taxon>Eukaryota</taxon>
        <taxon>Rhodophyta</taxon>
        <taxon>Bangiophyceae</taxon>
        <taxon>Porphyridiales</taxon>
        <taxon>Porphyridiaceae</taxon>
        <taxon>Porphyridium</taxon>
    </lineage>
</organism>
<protein>
    <recommendedName>
        <fullName evidence="6">DNA polymerase II subunit 2</fullName>
    </recommendedName>
</protein>
<evidence type="ECO:0000313" key="9">
    <source>
        <dbReference type="EMBL" id="KAA8492965.1"/>
    </source>
</evidence>
<keyword evidence="4" id="KW-0238">DNA-binding</keyword>
<dbReference type="Pfam" id="PF04042">
    <property type="entry name" value="DNA_pol_E_B"/>
    <property type="match status" value="1"/>
</dbReference>
<evidence type="ECO:0000256" key="3">
    <source>
        <dbReference type="ARBA" id="ARBA00022705"/>
    </source>
</evidence>
<reference evidence="10" key="1">
    <citation type="journal article" date="2019" name="Nat. Commun.">
        <title>Expansion of phycobilisome linker gene families in mesophilic red algae.</title>
        <authorList>
            <person name="Lee J."/>
            <person name="Kim D."/>
            <person name="Bhattacharya D."/>
            <person name="Yoon H.S."/>
        </authorList>
    </citation>
    <scope>NUCLEOTIDE SEQUENCE [LARGE SCALE GENOMIC DNA]</scope>
    <source>
        <strain evidence="10">CCMP 1328</strain>
    </source>
</reference>
<feature type="compositionally biased region" description="Basic and acidic residues" evidence="7">
    <location>
        <begin position="145"/>
        <end position="157"/>
    </location>
</feature>
<name>A0A5J4YP47_PORPP</name>
<feature type="domain" description="DNA polymerase alpha/delta/epsilon subunit B" evidence="8">
    <location>
        <begin position="409"/>
        <end position="662"/>
    </location>
</feature>
<dbReference type="OMA" id="DSSHHEW"/>
<comment type="subcellular location">
    <subcellularLocation>
        <location evidence="1">Nucleus</location>
    </subcellularLocation>
</comment>
<dbReference type="Proteomes" id="UP000324585">
    <property type="component" value="Unassembled WGS sequence"/>
</dbReference>